<dbReference type="InterPro" id="IPR045851">
    <property type="entry name" value="AMP-bd_C_sf"/>
</dbReference>
<dbReference type="AlphaFoldDB" id="A0A9X4JUU6"/>
<dbReference type="Gene3D" id="3.30.300.30">
    <property type="match status" value="1"/>
</dbReference>
<keyword evidence="4" id="KW-1185">Reference proteome</keyword>
<evidence type="ECO:0000259" key="1">
    <source>
        <dbReference type="Pfam" id="PF00501"/>
    </source>
</evidence>
<name>A0A9X4JUU6_9FIRM</name>
<dbReference type="SUPFAM" id="SSF56801">
    <property type="entry name" value="Acetyl-CoA synthetase-like"/>
    <property type="match status" value="1"/>
</dbReference>
<dbReference type="Proteomes" id="UP001154312">
    <property type="component" value="Unassembled WGS sequence"/>
</dbReference>
<evidence type="ECO:0000313" key="4">
    <source>
        <dbReference type="Proteomes" id="UP001154312"/>
    </source>
</evidence>
<sequence length="394" mass="43946">MGLYPEDIRGIEDIGKLPVINKAEIEKDLKENPPFGTFQGDLPACRIQSSTGTTGMPKPFFQSKHDWDVLGNLWARRLNAQGITAEDRVQVSLTYALFIPGFTSTEGIMKLGAMVIPLGSGAVTNTERQVTLARNWGATCLLMTPSFALYLADVAEKMGYDLKKDFQVKRLIHTGEPLPPAMRQRIEERWGLPAYDNWGSVETGAPTFECELKNGVHINEDAYYFEVTEPETGNSLPDGKEGLLTVTTLFKESSPLVRYNIGDFTKIMPEPCSCGRTFRRMASVRARVDDMVKVRGSAIYPTSVEPVVRKYSELGSEYRLVVDNVNNRDIIKLQAEIVRECSTDELKEKILDDVNKVLGIKCNGVELLPFGTLAQEASAAGRIKFKRLLDLRNK</sequence>
<dbReference type="RefSeq" id="WP_277445399.1">
    <property type="nucleotide sequence ID" value="NZ_JAKOAV010000048.1"/>
</dbReference>
<reference evidence="3" key="1">
    <citation type="submission" date="2022-02" db="EMBL/GenBank/DDBJ databases">
        <authorList>
            <person name="Leng L."/>
        </authorList>
    </citation>
    <scope>NUCLEOTIDE SEQUENCE</scope>
    <source>
        <strain evidence="3">JI</strain>
    </source>
</reference>
<evidence type="ECO:0000259" key="2">
    <source>
        <dbReference type="Pfam" id="PF14535"/>
    </source>
</evidence>
<dbReference type="Pfam" id="PF00501">
    <property type="entry name" value="AMP-binding"/>
    <property type="match status" value="1"/>
</dbReference>
<dbReference type="PANTHER" id="PTHR43845:SF1">
    <property type="entry name" value="BLR5969 PROTEIN"/>
    <property type="match status" value="1"/>
</dbReference>
<dbReference type="InterPro" id="IPR028154">
    <property type="entry name" value="AMP-dep_Lig_C"/>
</dbReference>
<dbReference type="Pfam" id="PF14535">
    <property type="entry name" value="AMP-binding_C_2"/>
    <property type="match status" value="1"/>
</dbReference>
<dbReference type="PANTHER" id="PTHR43845">
    <property type="entry name" value="BLR5969 PROTEIN"/>
    <property type="match status" value="1"/>
</dbReference>
<comment type="caution">
    <text evidence="3">The sequence shown here is derived from an EMBL/GenBank/DDBJ whole genome shotgun (WGS) entry which is preliminary data.</text>
</comment>
<dbReference type="EMBL" id="JAKOAV010000048">
    <property type="protein sequence ID" value="MDF9409880.1"/>
    <property type="molecule type" value="Genomic_DNA"/>
</dbReference>
<gene>
    <name evidence="3" type="ORF">L7E55_16255</name>
</gene>
<accession>A0A9X4JUU6</accession>
<evidence type="ECO:0000313" key="3">
    <source>
        <dbReference type="EMBL" id="MDF9409880.1"/>
    </source>
</evidence>
<dbReference type="InterPro" id="IPR042099">
    <property type="entry name" value="ANL_N_sf"/>
</dbReference>
<protein>
    <submittedName>
        <fullName evidence="3">AMP-binding protein</fullName>
    </submittedName>
</protein>
<feature type="domain" description="AMP-dependent ligase C-terminal" evidence="2">
    <location>
        <begin position="296"/>
        <end position="392"/>
    </location>
</feature>
<dbReference type="Gene3D" id="3.40.50.12780">
    <property type="entry name" value="N-terminal domain of ligase-like"/>
    <property type="match status" value="1"/>
</dbReference>
<dbReference type="InterPro" id="IPR000873">
    <property type="entry name" value="AMP-dep_synth/lig_dom"/>
</dbReference>
<feature type="domain" description="AMP-dependent synthetase/ligase" evidence="1">
    <location>
        <begin position="48"/>
        <end position="246"/>
    </location>
</feature>
<proteinExistence type="predicted"/>
<organism evidence="3 4">
    <name type="scientific">Pelotomaculum isophthalicicum JI</name>
    <dbReference type="NCBI Taxonomy" id="947010"/>
    <lineage>
        <taxon>Bacteria</taxon>
        <taxon>Bacillati</taxon>
        <taxon>Bacillota</taxon>
        <taxon>Clostridia</taxon>
        <taxon>Eubacteriales</taxon>
        <taxon>Desulfotomaculaceae</taxon>
        <taxon>Pelotomaculum</taxon>
    </lineage>
</organism>